<gene>
    <name evidence="2" type="ORF">BaOVIS_026560</name>
</gene>
<feature type="transmembrane region" description="Helical" evidence="1">
    <location>
        <begin position="183"/>
        <end position="206"/>
    </location>
</feature>
<feature type="transmembrane region" description="Helical" evidence="1">
    <location>
        <begin position="120"/>
        <end position="140"/>
    </location>
</feature>
<organism evidence="2 3">
    <name type="scientific">Babesia ovis</name>
    <dbReference type="NCBI Taxonomy" id="5869"/>
    <lineage>
        <taxon>Eukaryota</taxon>
        <taxon>Sar</taxon>
        <taxon>Alveolata</taxon>
        <taxon>Apicomplexa</taxon>
        <taxon>Aconoidasida</taxon>
        <taxon>Piroplasmida</taxon>
        <taxon>Babesiidae</taxon>
        <taxon>Babesia</taxon>
    </lineage>
</organism>
<keyword evidence="1" id="KW-1133">Transmembrane helix</keyword>
<feature type="transmembrane region" description="Helical" evidence="1">
    <location>
        <begin position="21"/>
        <end position="42"/>
    </location>
</feature>
<name>A0A9W5TBS8_BABOV</name>
<dbReference type="AlphaFoldDB" id="A0A9W5TBS8"/>
<reference evidence="2" key="1">
    <citation type="submission" date="2019-12" db="EMBL/GenBank/DDBJ databases">
        <title>Genome sequence of Babesia ovis.</title>
        <authorList>
            <person name="Yamagishi J."/>
            <person name="Sevinc F."/>
            <person name="Xuan X."/>
        </authorList>
    </citation>
    <scope>NUCLEOTIDE SEQUENCE</scope>
    <source>
        <strain evidence="2">Selcuk</strain>
    </source>
</reference>
<dbReference type="Proteomes" id="UP001057455">
    <property type="component" value="Unassembled WGS sequence"/>
</dbReference>
<keyword evidence="1" id="KW-0812">Transmembrane</keyword>
<accession>A0A9W5TBS8</accession>
<dbReference type="OrthoDB" id="365234at2759"/>
<keyword evidence="3" id="KW-1185">Reference proteome</keyword>
<sequence>MSNAQDNGITFLAKAGAFLKGLSLLQTMNVCLLGSSFAMSRFGYNPEAVGIFVGMCHNSIELFYLVSAIGAFVLLRCLDQIPEQGLRLKKWCSIVNSWIIVLLNVLLLKSYAWVEGNENIVLYYWTLIAANFFAGADDMIMYDIASHNMASYDLGESCTGIFVAGLHWCTIYFLRKAKKDIDYGLNACHIFVLLVLSLLAAMVWTFECYLEISGSGTTGTGGEASAPGTGDCSFLKPMGEWCR</sequence>
<evidence type="ECO:0000313" key="3">
    <source>
        <dbReference type="Proteomes" id="UP001057455"/>
    </source>
</evidence>
<protein>
    <submittedName>
        <fullName evidence="2">Uncharacterized protein</fullName>
    </submittedName>
</protein>
<feature type="transmembrane region" description="Helical" evidence="1">
    <location>
        <begin position="91"/>
        <end position="114"/>
    </location>
</feature>
<evidence type="ECO:0000256" key="1">
    <source>
        <dbReference type="SAM" id="Phobius"/>
    </source>
</evidence>
<comment type="caution">
    <text evidence="2">The sequence shown here is derived from an EMBL/GenBank/DDBJ whole genome shotgun (WGS) entry which is preliminary data.</text>
</comment>
<dbReference type="EMBL" id="BLIY01000018">
    <property type="protein sequence ID" value="GFE55252.1"/>
    <property type="molecule type" value="Genomic_DNA"/>
</dbReference>
<keyword evidence="1" id="KW-0472">Membrane</keyword>
<evidence type="ECO:0000313" key="2">
    <source>
        <dbReference type="EMBL" id="GFE55252.1"/>
    </source>
</evidence>
<proteinExistence type="predicted"/>